<dbReference type="Gene3D" id="3.40.50.10330">
    <property type="entry name" value="Probable inorganic polyphosphate/atp-NAD kinase, domain 1"/>
    <property type="match status" value="1"/>
</dbReference>
<evidence type="ECO:0000313" key="13">
    <source>
        <dbReference type="Proteomes" id="UP001164718"/>
    </source>
</evidence>
<dbReference type="RefSeq" id="WP_275417865.1">
    <property type="nucleotide sequence ID" value="NZ_CP106878.1"/>
</dbReference>
<dbReference type="InterPro" id="IPR016064">
    <property type="entry name" value="NAD/diacylglycerol_kinase_sf"/>
</dbReference>
<keyword evidence="4" id="KW-0808">Transferase</keyword>
<proteinExistence type="inferred from homology"/>
<dbReference type="GO" id="GO:0008654">
    <property type="term" value="P:phospholipid biosynthetic process"/>
    <property type="evidence" value="ECO:0007669"/>
    <property type="project" value="UniProtKB-KW"/>
</dbReference>
<dbReference type="GO" id="GO:0016301">
    <property type="term" value="F:kinase activity"/>
    <property type="evidence" value="ECO:0007669"/>
    <property type="project" value="UniProtKB-KW"/>
</dbReference>
<dbReference type="Gene3D" id="2.60.200.40">
    <property type="match status" value="1"/>
</dbReference>
<dbReference type="Proteomes" id="UP001164718">
    <property type="component" value="Chromosome"/>
</dbReference>
<dbReference type="InterPro" id="IPR050187">
    <property type="entry name" value="Lipid_Phosphate_FormReg"/>
</dbReference>
<evidence type="ECO:0000256" key="4">
    <source>
        <dbReference type="ARBA" id="ARBA00022679"/>
    </source>
</evidence>
<keyword evidence="5" id="KW-0547">Nucleotide-binding</keyword>
<dbReference type="SUPFAM" id="SSF111331">
    <property type="entry name" value="NAD kinase/diacylglycerol kinase-like"/>
    <property type="match status" value="1"/>
</dbReference>
<dbReference type="InterPro" id="IPR005218">
    <property type="entry name" value="Diacylglycerol/lipid_kinase"/>
</dbReference>
<evidence type="ECO:0000256" key="10">
    <source>
        <dbReference type="ARBA" id="ARBA00023264"/>
    </source>
</evidence>
<evidence type="ECO:0000256" key="7">
    <source>
        <dbReference type="ARBA" id="ARBA00022840"/>
    </source>
</evidence>
<dbReference type="Pfam" id="PF19279">
    <property type="entry name" value="YegS_C"/>
    <property type="match status" value="1"/>
</dbReference>
<evidence type="ECO:0000256" key="9">
    <source>
        <dbReference type="ARBA" id="ARBA00023209"/>
    </source>
</evidence>
<keyword evidence="7" id="KW-0067">ATP-binding</keyword>
<evidence type="ECO:0000256" key="3">
    <source>
        <dbReference type="ARBA" id="ARBA00022516"/>
    </source>
</evidence>
<dbReference type="KEGG" id="faf:OE104_01680"/>
<evidence type="ECO:0000259" key="11">
    <source>
        <dbReference type="PROSITE" id="PS50146"/>
    </source>
</evidence>
<dbReference type="SMART" id="SM00046">
    <property type="entry name" value="DAGKc"/>
    <property type="match status" value="1"/>
</dbReference>
<organism evidence="12 13">
    <name type="scientific">Fervidibacillus albus</name>
    <dbReference type="NCBI Taxonomy" id="2980026"/>
    <lineage>
        <taxon>Bacteria</taxon>
        <taxon>Bacillati</taxon>
        <taxon>Bacillota</taxon>
        <taxon>Bacilli</taxon>
        <taxon>Bacillales</taxon>
        <taxon>Bacillaceae</taxon>
        <taxon>Fervidibacillus</taxon>
    </lineage>
</organism>
<keyword evidence="6 12" id="KW-0418">Kinase</keyword>
<dbReference type="InterPro" id="IPR017438">
    <property type="entry name" value="ATP-NAD_kinase_N"/>
</dbReference>
<dbReference type="InterPro" id="IPR001206">
    <property type="entry name" value="Diacylglycerol_kinase_cat_dom"/>
</dbReference>
<evidence type="ECO:0000256" key="8">
    <source>
        <dbReference type="ARBA" id="ARBA00023098"/>
    </source>
</evidence>
<gene>
    <name evidence="12" type="ORF">OE104_01680</name>
</gene>
<dbReference type="PANTHER" id="PTHR12358">
    <property type="entry name" value="SPHINGOSINE KINASE"/>
    <property type="match status" value="1"/>
</dbReference>
<dbReference type="PROSITE" id="PS50146">
    <property type="entry name" value="DAGK"/>
    <property type="match status" value="1"/>
</dbReference>
<comment type="similarity">
    <text evidence="2">Belongs to the diacylglycerol/lipid kinase family.</text>
</comment>
<reference evidence="12" key="1">
    <citation type="submission" date="2022-09" db="EMBL/GenBank/DDBJ databases">
        <title>Complete Genomes of Fervidibacillus albus and Fervidibacillus halotolerans isolated from tidal flat sediments.</title>
        <authorList>
            <person name="Kwon K.K."/>
            <person name="Yang S.-H."/>
            <person name="Park M.J."/>
            <person name="Oh H.-M."/>
        </authorList>
    </citation>
    <scope>NUCLEOTIDE SEQUENCE</scope>
    <source>
        <strain evidence="12">MEBiC13591</strain>
    </source>
</reference>
<keyword evidence="13" id="KW-1185">Reference proteome</keyword>
<dbReference type="PANTHER" id="PTHR12358:SF54">
    <property type="entry name" value="SPHINGOSINE KINASE RELATED PROTEIN"/>
    <property type="match status" value="1"/>
</dbReference>
<name>A0A9E8RUX6_9BACI</name>
<feature type="domain" description="DAGKc" evidence="11">
    <location>
        <begin position="1"/>
        <end position="134"/>
    </location>
</feature>
<dbReference type="EMBL" id="CP106878">
    <property type="protein sequence ID" value="WAA10080.1"/>
    <property type="molecule type" value="Genomic_DNA"/>
</dbReference>
<evidence type="ECO:0000256" key="6">
    <source>
        <dbReference type="ARBA" id="ARBA00022777"/>
    </source>
</evidence>
<sequence>MKLHFIINPAAKNGKSLNIWKSIEEKLIQKQIPFVSHFTKKRGDGKRLVKEIVKDNGAFYYIIAVGGDGTIHEVINGIYPFHRGIVGYIPAGSGNDFSRGYYIPKDPEKALEHILNLIDKQPTFVDIGKFQGVGFKKGVFINNFGCGFDAKIAVGANESNFKRIFNRFGFGKLVYVYYLIKELFRHRPLTISVDVDDRRKVFKKAWFVTVSNQPYYGGGMKISPESDPVDGQLEVIVVHNISKFKILTLFMTVFWGKHIQMKEVTILKGKRIRIRTDVPSILHADGEYAGVGNVDIELVPRSIPLLTEFPREGAFPTVRETDKG</sequence>
<keyword evidence="9" id="KW-0594">Phospholipid biosynthesis</keyword>
<dbReference type="NCBIfam" id="TIGR00147">
    <property type="entry name" value="YegS/Rv2252/BmrU family lipid kinase"/>
    <property type="match status" value="1"/>
</dbReference>
<dbReference type="GO" id="GO:0005524">
    <property type="term" value="F:ATP binding"/>
    <property type="evidence" value="ECO:0007669"/>
    <property type="project" value="UniProtKB-KW"/>
</dbReference>
<dbReference type="InterPro" id="IPR045540">
    <property type="entry name" value="YegS/DAGK_C"/>
</dbReference>
<comment type="cofactor">
    <cofactor evidence="1">
        <name>Mg(2+)</name>
        <dbReference type="ChEBI" id="CHEBI:18420"/>
    </cofactor>
</comment>
<keyword evidence="10" id="KW-1208">Phospholipid metabolism</keyword>
<accession>A0A9E8RUX6</accession>
<evidence type="ECO:0000256" key="5">
    <source>
        <dbReference type="ARBA" id="ARBA00022741"/>
    </source>
</evidence>
<keyword evidence="8" id="KW-0443">Lipid metabolism</keyword>
<dbReference type="Pfam" id="PF00781">
    <property type="entry name" value="DAGK_cat"/>
    <property type="match status" value="1"/>
</dbReference>
<evidence type="ECO:0000313" key="12">
    <source>
        <dbReference type="EMBL" id="WAA10080.1"/>
    </source>
</evidence>
<keyword evidence="3" id="KW-0444">Lipid biosynthesis</keyword>
<evidence type="ECO:0000256" key="2">
    <source>
        <dbReference type="ARBA" id="ARBA00005983"/>
    </source>
</evidence>
<dbReference type="AlphaFoldDB" id="A0A9E8RUX6"/>
<protein>
    <submittedName>
        <fullName evidence="12">Diacylglycerol kinase family lipid kinase</fullName>
    </submittedName>
</protein>
<evidence type="ECO:0000256" key="1">
    <source>
        <dbReference type="ARBA" id="ARBA00001946"/>
    </source>
</evidence>